<protein>
    <submittedName>
        <fullName evidence="1">Uncharacterized protein</fullName>
    </submittedName>
</protein>
<dbReference type="AlphaFoldDB" id="A0A502CEA5"/>
<dbReference type="EMBL" id="RCZK01000009">
    <property type="protein sequence ID" value="TPG10980.1"/>
    <property type="molecule type" value="Genomic_DNA"/>
</dbReference>
<name>A0A502CEA5_9SPHN</name>
<proteinExistence type="predicted"/>
<evidence type="ECO:0000313" key="1">
    <source>
        <dbReference type="EMBL" id="TPG10980.1"/>
    </source>
</evidence>
<sequence>MQTERVTFLTTPDHKAGLARRAAAQGISVGEYVRRKTDEDDELTPEQEAELVMLVAHVNEAIPQMAATLDAMIDTVRHTREEIAGTLDRLDRSE</sequence>
<keyword evidence="2" id="KW-1185">Reference proteome</keyword>
<dbReference type="OrthoDB" id="7573169at2"/>
<evidence type="ECO:0000313" key="2">
    <source>
        <dbReference type="Proteomes" id="UP000318413"/>
    </source>
</evidence>
<reference evidence="1 2" key="1">
    <citation type="journal article" date="2019" name="Environ. Microbiol.">
        <title>Species interactions and distinct microbial communities in high Arctic permafrost affected cryosols are associated with the CH4 and CO2 gas fluxes.</title>
        <authorList>
            <person name="Altshuler I."/>
            <person name="Hamel J."/>
            <person name="Turney S."/>
            <person name="Magnuson E."/>
            <person name="Levesque R."/>
            <person name="Greer C."/>
            <person name="Whyte L.G."/>
        </authorList>
    </citation>
    <scope>NUCLEOTIDE SEQUENCE [LARGE SCALE GENOMIC DNA]</scope>
    <source>
        <strain evidence="1 2">S5.1</strain>
    </source>
</reference>
<gene>
    <name evidence="1" type="ORF">EAH84_11720</name>
</gene>
<dbReference type="Proteomes" id="UP000318413">
    <property type="component" value="Unassembled WGS sequence"/>
</dbReference>
<comment type="caution">
    <text evidence="1">The sequence shown here is derived from an EMBL/GenBank/DDBJ whole genome shotgun (WGS) entry which is preliminary data.</text>
</comment>
<dbReference type="RefSeq" id="WP_140872175.1">
    <property type="nucleotide sequence ID" value="NZ_RCZK01000009.1"/>
</dbReference>
<accession>A0A502CEA5</accession>
<organism evidence="1 2">
    <name type="scientific">Sphingomonas oligophenolica</name>
    <dbReference type="NCBI Taxonomy" id="301154"/>
    <lineage>
        <taxon>Bacteria</taxon>
        <taxon>Pseudomonadati</taxon>
        <taxon>Pseudomonadota</taxon>
        <taxon>Alphaproteobacteria</taxon>
        <taxon>Sphingomonadales</taxon>
        <taxon>Sphingomonadaceae</taxon>
        <taxon>Sphingomonas</taxon>
    </lineage>
</organism>